<dbReference type="InterPro" id="IPR052894">
    <property type="entry name" value="AsmA-related"/>
</dbReference>
<dbReference type="GO" id="GO:0005886">
    <property type="term" value="C:plasma membrane"/>
    <property type="evidence" value="ECO:0007669"/>
    <property type="project" value="TreeGrafter"/>
</dbReference>
<keyword evidence="2" id="KW-1133">Transmembrane helix</keyword>
<evidence type="ECO:0000256" key="1">
    <source>
        <dbReference type="SAM" id="MobiDB-lite"/>
    </source>
</evidence>
<evidence type="ECO:0000313" key="5">
    <source>
        <dbReference type="Proteomes" id="UP000231701"/>
    </source>
</evidence>
<dbReference type="Pfam" id="PF05170">
    <property type="entry name" value="AsmA"/>
    <property type="match status" value="2"/>
</dbReference>
<organism evidence="4 5">
    <name type="scientific">Mariprofundus aestuarium</name>
    <dbReference type="NCBI Taxonomy" id="1921086"/>
    <lineage>
        <taxon>Bacteria</taxon>
        <taxon>Pseudomonadati</taxon>
        <taxon>Pseudomonadota</taxon>
        <taxon>Candidatius Mariprofundia</taxon>
        <taxon>Mariprofundales</taxon>
        <taxon>Mariprofundaceae</taxon>
        <taxon>Mariprofundus</taxon>
    </lineage>
</organism>
<evidence type="ECO:0000313" key="4">
    <source>
        <dbReference type="EMBL" id="ATX79144.1"/>
    </source>
</evidence>
<feature type="domain" description="AsmA" evidence="3">
    <location>
        <begin position="7"/>
        <end position="215"/>
    </location>
</feature>
<dbReference type="GO" id="GO:0090313">
    <property type="term" value="P:regulation of protein targeting to membrane"/>
    <property type="evidence" value="ECO:0007669"/>
    <property type="project" value="TreeGrafter"/>
</dbReference>
<evidence type="ECO:0000256" key="2">
    <source>
        <dbReference type="SAM" id="Phobius"/>
    </source>
</evidence>
<evidence type="ECO:0000259" key="3">
    <source>
        <dbReference type="Pfam" id="PF05170"/>
    </source>
</evidence>
<keyword evidence="2" id="KW-0472">Membrane</keyword>
<dbReference type="Proteomes" id="UP000231701">
    <property type="component" value="Chromosome"/>
</dbReference>
<reference evidence="4 5" key="1">
    <citation type="submission" date="2016-12" db="EMBL/GenBank/DDBJ databases">
        <title>Isolation and genomic insights into novel planktonic Zetaproteobacteria from stratified waters of the Chesapeake Bay.</title>
        <authorList>
            <person name="McAllister S.M."/>
            <person name="Kato S."/>
            <person name="Chan C.S."/>
            <person name="Chiu B.K."/>
            <person name="Field E.K."/>
        </authorList>
    </citation>
    <scope>NUCLEOTIDE SEQUENCE [LARGE SCALE GENOMIC DNA]</scope>
    <source>
        <strain evidence="4 5">CP-5</strain>
    </source>
</reference>
<feature type="domain" description="AsmA" evidence="3">
    <location>
        <begin position="482"/>
        <end position="642"/>
    </location>
</feature>
<sequence>MKPAIAKTVRYSLIILGLLIVGLLVAPFFIDVNSYKTQIEQTVEDATGRKLTIGNINASLFPWIGVELDDVHLANREGFAERDFASVQKLNVKLALLPLLSKNIEIKHFEVTSPIIYLERHEDGQSNWDDLVASDDAGKGGVAVDTPATQQPADAAASPALAALQAESLTLSGGELTWADAGSEPVVLSELNVALNDVQLERPVGVTLSGKLSGNAFDVDATVGPLGDLSKIDPVQLPVQGHIKAEKVELKAFKGFISGWPEQLGSIDNASVGLSANIEQHPDGLRLAEGELILNSLINVKVGWKVDMAKADVLEVRRATLAINGKDVFEARGSVNQLNTSPAFQLRLDGQPLQRSWLAAFAPELSTLYAGHPAPWKQVKFSTLLAGDAKQVEIRDMQLMLDEELVQISGAVVYAVPDIRLRIATRELHMDPWLPQPKEEPVTAGAVPAGKTATAGGRAASEEPAVEPDLRFLKPWRVTAKMQAGTLHLRGLQMGNFNVNINGSGGNFDLNPLRFNLAGGTVTEKASLDAAAYPARWKESVHITDVQVGPLLKTLADMDMLEGSLSMDSSLKATGLTQAAVKTLNGRGNVLMSNGKIKGFDIAGAIRKFTNPMATMGAKETDFSQLSGSFTVTNGVADNRDLFMASPLLRVTGMGSVDLVQKTLDYHVKPRVVGTLVGQGDTSPVRSGLTVPLHITGPFAAPSVKPEISASTIIENAPALLNKGKVGGTLGKILGGGNKPANQPAPADQPAPQSPEKKLLKGLGGAFGF</sequence>
<dbReference type="OrthoDB" id="225437at2"/>
<accession>A0A2K8L2G1</accession>
<dbReference type="RefSeq" id="WP_100277073.1">
    <property type="nucleotide sequence ID" value="NZ_CP018799.1"/>
</dbReference>
<dbReference type="PANTHER" id="PTHR30441">
    <property type="entry name" value="DUF748 DOMAIN-CONTAINING PROTEIN"/>
    <property type="match status" value="1"/>
</dbReference>
<proteinExistence type="predicted"/>
<feature type="region of interest" description="Disordered" evidence="1">
    <location>
        <begin position="732"/>
        <end position="759"/>
    </location>
</feature>
<dbReference type="PANTHER" id="PTHR30441:SF4">
    <property type="entry name" value="PROTEIN ASMA"/>
    <property type="match status" value="1"/>
</dbReference>
<dbReference type="InterPro" id="IPR007844">
    <property type="entry name" value="AsmA"/>
</dbReference>
<keyword evidence="5" id="KW-1185">Reference proteome</keyword>
<dbReference type="EMBL" id="CP018799">
    <property type="protein sequence ID" value="ATX79144.1"/>
    <property type="molecule type" value="Genomic_DNA"/>
</dbReference>
<name>A0A2K8L2G1_MARES</name>
<dbReference type="AlphaFoldDB" id="A0A2K8L2G1"/>
<protein>
    <submittedName>
        <fullName evidence="4">AsmA family protein</fullName>
    </submittedName>
</protein>
<feature type="transmembrane region" description="Helical" evidence="2">
    <location>
        <begin position="12"/>
        <end position="30"/>
    </location>
</feature>
<dbReference type="KEGG" id="maes:Ga0123461_0720"/>
<keyword evidence="2" id="KW-0812">Transmembrane</keyword>
<gene>
    <name evidence="4" type="ORF">Ga0123461_0720</name>
</gene>